<feature type="transmembrane region" description="Helical" evidence="12">
    <location>
        <begin position="31"/>
        <end position="51"/>
    </location>
</feature>
<organism evidence="14 15">
    <name type="scientific">Scleropages formosus</name>
    <name type="common">Asian bonytongue</name>
    <name type="synonym">Osteoglossum formosum</name>
    <dbReference type="NCBI Taxonomy" id="113540"/>
    <lineage>
        <taxon>Eukaryota</taxon>
        <taxon>Metazoa</taxon>
        <taxon>Chordata</taxon>
        <taxon>Craniata</taxon>
        <taxon>Vertebrata</taxon>
        <taxon>Euteleostomi</taxon>
        <taxon>Actinopterygii</taxon>
        <taxon>Neopterygii</taxon>
        <taxon>Teleostei</taxon>
        <taxon>Osteoglossocephala</taxon>
        <taxon>Osteoglossomorpha</taxon>
        <taxon>Osteoglossiformes</taxon>
        <taxon>Osteoglossidae</taxon>
        <taxon>Scleropages</taxon>
    </lineage>
</organism>
<dbReference type="OrthoDB" id="9946711at2759"/>
<name>A0A8C9TAQ2_SCLFO</name>
<reference evidence="14" key="2">
    <citation type="submission" date="2025-08" db="UniProtKB">
        <authorList>
            <consortium name="Ensembl"/>
        </authorList>
    </citation>
    <scope>IDENTIFICATION</scope>
</reference>
<evidence type="ECO:0000256" key="5">
    <source>
        <dbReference type="ARBA" id="ARBA00023040"/>
    </source>
</evidence>
<evidence type="ECO:0000256" key="9">
    <source>
        <dbReference type="ARBA" id="ARBA00023180"/>
    </source>
</evidence>
<keyword evidence="8 11" id="KW-0675">Receptor</keyword>
<evidence type="ECO:0000256" key="1">
    <source>
        <dbReference type="ARBA" id="ARBA00004651"/>
    </source>
</evidence>
<dbReference type="GO" id="GO:0004930">
    <property type="term" value="F:G protein-coupled receptor activity"/>
    <property type="evidence" value="ECO:0007669"/>
    <property type="project" value="UniProtKB-KW"/>
</dbReference>
<evidence type="ECO:0000313" key="14">
    <source>
        <dbReference type="Ensembl" id="ENSSFOP00015049148.1"/>
    </source>
</evidence>
<dbReference type="InterPro" id="IPR000276">
    <property type="entry name" value="GPCR_Rhodpsn"/>
</dbReference>
<gene>
    <name evidence="14" type="primary">si:dkey-165a24.9</name>
</gene>
<dbReference type="Ensembl" id="ENSSFOT00015048048.1">
    <property type="protein sequence ID" value="ENSSFOP00015049148.1"/>
    <property type="gene ID" value="ENSSFOG00015030859.1"/>
</dbReference>
<keyword evidence="6 12" id="KW-0472">Membrane</keyword>
<evidence type="ECO:0000256" key="10">
    <source>
        <dbReference type="ARBA" id="ARBA00023224"/>
    </source>
</evidence>
<evidence type="ECO:0000313" key="15">
    <source>
        <dbReference type="Proteomes" id="UP000694397"/>
    </source>
</evidence>
<evidence type="ECO:0000256" key="6">
    <source>
        <dbReference type="ARBA" id="ARBA00023136"/>
    </source>
</evidence>
<dbReference type="PRINTS" id="PR01157">
    <property type="entry name" value="P2YPURNOCPTR"/>
</dbReference>
<dbReference type="Proteomes" id="UP000694397">
    <property type="component" value="Chromosome 13"/>
</dbReference>
<evidence type="ECO:0000259" key="13">
    <source>
        <dbReference type="PROSITE" id="PS50262"/>
    </source>
</evidence>
<comment type="similarity">
    <text evidence="11">Belongs to the G-protein coupled receptor 1 family.</text>
</comment>
<feature type="transmembrane region" description="Helical" evidence="12">
    <location>
        <begin position="63"/>
        <end position="85"/>
    </location>
</feature>
<protein>
    <submittedName>
        <fullName evidence="14">Si:dkey-165a24.9</fullName>
    </submittedName>
</protein>
<keyword evidence="4 12" id="KW-1133">Transmembrane helix</keyword>
<dbReference type="PROSITE" id="PS50262">
    <property type="entry name" value="G_PROTEIN_RECEP_F1_2"/>
    <property type="match status" value="1"/>
</dbReference>
<evidence type="ECO:0000256" key="8">
    <source>
        <dbReference type="ARBA" id="ARBA00023170"/>
    </source>
</evidence>
<dbReference type="PANTHER" id="PTHR24234:SF9">
    <property type="entry name" value="G-PROTEIN COUPLED RECEPTOR 132-RELATED"/>
    <property type="match status" value="1"/>
</dbReference>
<dbReference type="Gene3D" id="1.20.1070.10">
    <property type="entry name" value="Rhodopsin 7-helix transmembrane proteins"/>
    <property type="match status" value="1"/>
</dbReference>
<dbReference type="PANTHER" id="PTHR24234">
    <property type="entry name" value="LYSOPHOSPHATIDIC ACID RECEPTOR 5/SPHINGOSYLPHOSPHORYLCHOLINE RECEPTOR"/>
    <property type="match status" value="1"/>
</dbReference>
<evidence type="ECO:0000256" key="11">
    <source>
        <dbReference type="RuleBase" id="RU000688"/>
    </source>
</evidence>
<dbReference type="PRINTS" id="PR00237">
    <property type="entry name" value="GPCRRHODOPSN"/>
</dbReference>
<dbReference type="SUPFAM" id="SSF81321">
    <property type="entry name" value="Family A G protein-coupled receptor-like"/>
    <property type="match status" value="1"/>
</dbReference>
<feature type="transmembrane region" description="Helical" evidence="12">
    <location>
        <begin position="261"/>
        <end position="286"/>
    </location>
</feature>
<proteinExistence type="inferred from homology"/>
<evidence type="ECO:0000256" key="12">
    <source>
        <dbReference type="SAM" id="Phobius"/>
    </source>
</evidence>
<dbReference type="AlphaFoldDB" id="A0A8C9TAQ2"/>
<feature type="transmembrane region" description="Helical" evidence="12">
    <location>
        <begin position="105"/>
        <end position="123"/>
    </location>
</feature>
<evidence type="ECO:0000256" key="7">
    <source>
        <dbReference type="ARBA" id="ARBA00023157"/>
    </source>
</evidence>
<sequence length="329" mass="37151">RTTHPSLQDGNGRGNKTCNFSLHVDIVGLKSIYSVAFSLGLPSNLLSLWGLYKVGLSNGGIQLVFLFNLMLSDLLQLLTLPLWMLYLDKRHHWEYKSFTCNSLAYIFYVNLYASVGFLCLTALDRYLAIVHPLSSRGVRQVRVAIVSGLVIWISMFFFCMTGLYPTVYDDTSCLCLENYPVTQRYASVSFPPILCSYTSTRIAVALRNSPSILDNDRHKIVGTLIIIIVIFVVIFGPYHLVGAYKFVAFFLVEDKCQLEQALFLCYRLCYGLTSLNNLLNPLLYIFMCTDTRHKLKESLPCLGCSKDTGEKTPAEINDRNTALTCETKM</sequence>
<accession>A0A8C9TAQ2</accession>
<evidence type="ECO:0000256" key="4">
    <source>
        <dbReference type="ARBA" id="ARBA00022989"/>
    </source>
</evidence>
<dbReference type="GO" id="GO:0005886">
    <property type="term" value="C:plasma membrane"/>
    <property type="evidence" value="ECO:0007669"/>
    <property type="project" value="UniProtKB-SubCell"/>
</dbReference>
<feature type="domain" description="G-protein coupled receptors family 1 profile" evidence="13">
    <location>
        <begin position="43"/>
        <end position="284"/>
    </location>
</feature>
<evidence type="ECO:0000256" key="3">
    <source>
        <dbReference type="ARBA" id="ARBA00022692"/>
    </source>
</evidence>
<feature type="transmembrane region" description="Helical" evidence="12">
    <location>
        <begin position="143"/>
        <end position="165"/>
    </location>
</feature>
<dbReference type="Pfam" id="PF00001">
    <property type="entry name" value="7tm_1"/>
    <property type="match status" value="1"/>
</dbReference>
<keyword evidence="3 11" id="KW-0812">Transmembrane</keyword>
<comment type="subcellular location">
    <subcellularLocation>
        <location evidence="1">Cell membrane</location>
        <topology evidence="1">Multi-pass membrane protein</topology>
    </subcellularLocation>
</comment>
<keyword evidence="15" id="KW-1185">Reference proteome</keyword>
<keyword evidence="5 11" id="KW-0297">G-protein coupled receptor</keyword>
<dbReference type="GeneTree" id="ENSGT00950000183136"/>
<feature type="transmembrane region" description="Helical" evidence="12">
    <location>
        <begin position="220"/>
        <end position="241"/>
    </location>
</feature>
<keyword evidence="9" id="KW-0325">Glycoprotein</keyword>
<keyword evidence="10 11" id="KW-0807">Transducer</keyword>
<reference evidence="14 15" key="1">
    <citation type="submission" date="2019-04" db="EMBL/GenBank/DDBJ databases">
        <authorList>
            <consortium name="Wellcome Sanger Institute Data Sharing"/>
        </authorList>
    </citation>
    <scope>NUCLEOTIDE SEQUENCE [LARGE SCALE GENOMIC DNA]</scope>
</reference>
<dbReference type="PROSITE" id="PS00237">
    <property type="entry name" value="G_PROTEIN_RECEP_F1_1"/>
    <property type="match status" value="1"/>
</dbReference>
<dbReference type="InterPro" id="IPR017452">
    <property type="entry name" value="GPCR_Rhodpsn_7TM"/>
</dbReference>
<evidence type="ECO:0000256" key="2">
    <source>
        <dbReference type="ARBA" id="ARBA00022475"/>
    </source>
</evidence>
<reference evidence="14" key="3">
    <citation type="submission" date="2025-09" db="UniProtKB">
        <authorList>
            <consortium name="Ensembl"/>
        </authorList>
    </citation>
    <scope>IDENTIFICATION</scope>
</reference>
<keyword evidence="2" id="KW-1003">Cell membrane</keyword>
<keyword evidence="7" id="KW-1015">Disulfide bond</keyword>